<comment type="caution">
    <text evidence="2">The sequence shown here is derived from an EMBL/GenBank/DDBJ whole genome shotgun (WGS) entry which is preliminary data.</text>
</comment>
<gene>
    <name evidence="2" type="ORF">POCULU_LOCUS9120</name>
</gene>
<dbReference type="AlphaFoldDB" id="A0A9N9GYZ8"/>
<feature type="coiled-coil region" evidence="1">
    <location>
        <begin position="80"/>
        <end position="114"/>
    </location>
</feature>
<feature type="non-terminal residue" evidence="2">
    <location>
        <position position="1"/>
    </location>
</feature>
<reference evidence="2" key="1">
    <citation type="submission" date="2021-06" db="EMBL/GenBank/DDBJ databases">
        <authorList>
            <person name="Kallberg Y."/>
            <person name="Tangrot J."/>
            <person name="Rosling A."/>
        </authorList>
    </citation>
    <scope>NUCLEOTIDE SEQUENCE</scope>
    <source>
        <strain evidence="2">IA702</strain>
    </source>
</reference>
<keyword evidence="3" id="KW-1185">Reference proteome</keyword>
<evidence type="ECO:0000256" key="1">
    <source>
        <dbReference type="SAM" id="Coils"/>
    </source>
</evidence>
<evidence type="ECO:0000313" key="3">
    <source>
        <dbReference type="Proteomes" id="UP000789572"/>
    </source>
</evidence>
<dbReference type="OrthoDB" id="10480742at2759"/>
<organism evidence="2 3">
    <name type="scientific">Paraglomus occultum</name>
    <dbReference type="NCBI Taxonomy" id="144539"/>
    <lineage>
        <taxon>Eukaryota</taxon>
        <taxon>Fungi</taxon>
        <taxon>Fungi incertae sedis</taxon>
        <taxon>Mucoromycota</taxon>
        <taxon>Glomeromycotina</taxon>
        <taxon>Glomeromycetes</taxon>
        <taxon>Paraglomerales</taxon>
        <taxon>Paraglomeraceae</taxon>
        <taxon>Paraglomus</taxon>
    </lineage>
</organism>
<dbReference type="EMBL" id="CAJVPJ010003117">
    <property type="protein sequence ID" value="CAG8635253.1"/>
    <property type="molecule type" value="Genomic_DNA"/>
</dbReference>
<keyword evidence="1" id="KW-0175">Coiled coil</keyword>
<name>A0A9N9GYZ8_9GLOM</name>
<accession>A0A9N9GYZ8</accession>
<proteinExistence type="predicted"/>
<sequence length="285" mass="33305">LTSRALRHCVSSHLREGVAHKSTEKENQDHEVEDGKLITELNVPKNSINDYLASLKRKWIADEKMLELSARTLQYSQMYIQDLEMIHDKLQQILEEKNNRINQLKGEIEQDVQTITDNSRNVFAKYKEIADQKKAEHPLRANKARTYRLEKICDIKAALEYIWALILSKNPSKRRESIDAVLQWWFEKNSELLQKTCEANELNVESVKACVAGLYDASCKRRHGREYRIVIFAEYWNPNEVFALALLLKHHDLQFTYSDTTDTTDMTVTDVDRRDAKFPYDLSAK</sequence>
<dbReference type="Proteomes" id="UP000789572">
    <property type="component" value="Unassembled WGS sequence"/>
</dbReference>
<evidence type="ECO:0000313" key="2">
    <source>
        <dbReference type="EMBL" id="CAG8635253.1"/>
    </source>
</evidence>
<protein>
    <submittedName>
        <fullName evidence="2">6792_t:CDS:1</fullName>
    </submittedName>
</protein>